<name>A0A4R6FUR5_9SPHN</name>
<dbReference type="Pfam" id="PF07238">
    <property type="entry name" value="PilZ"/>
    <property type="match status" value="1"/>
</dbReference>
<organism evidence="2 3">
    <name type="scientific">Stakelama pacifica</name>
    <dbReference type="NCBI Taxonomy" id="517720"/>
    <lineage>
        <taxon>Bacteria</taxon>
        <taxon>Pseudomonadati</taxon>
        <taxon>Pseudomonadota</taxon>
        <taxon>Alphaproteobacteria</taxon>
        <taxon>Sphingomonadales</taxon>
        <taxon>Sphingomonadaceae</taxon>
        <taxon>Stakelama</taxon>
    </lineage>
</organism>
<dbReference type="Proteomes" id="UP000295493">
    <property type="component" value="Unassembled WGS sequence"/>
</dbReference>
<dbReference type="AlphaFoldDB" id="A0A4R6FUR5"/>
<evidence type="ECO:0000259" key="1">
    <source>
        <dbReference type="Pfam" id="PF07238"/>
    </source>
</evidence>
<dbReference type="SUPFAM" id="SSF141371">
    <property type="entry name" value="PilZ domain-like"/>
    <property type="match status" value="1"/>
</dbReference>
<dbReference type="InterPro" id="IPR009875">
    <property type="entry name" value="PilZ_domain"/>
</dbReference>
<sequence>MTPQTHSLPNRPCPAAERRAHVRHRAFLARQSQARIGAPDEPPCEAQLLDLSIYGCRLGIQTSAQHGEKVRILLSGANPVEATLIWNESGRIGCRFDEPIERSLFRSLNLPAA</sequence>
<feature type="domain" description="PilZ" evidence="1">
    <location>
        <begin position="17"/>
        <end position="102"/>
    </location>
</feature>
<dbReference type="Gene3D" id="2.40.10.220">
    <property type="entry name" value="predicted glycosyltransferase like domains"/>
    <property type="match status" value="1"/>
</dbReference>
<comment type="caution">
    <text evidence="2">The sequence shown here is derived from an EMBL/GenBank/DDBJ whole genome shotgun (WGS) entry which is preliminary data.</text>
</comment>
<reference evidence="2 3" key="1">
    <citation type="submission" date="2019-03" db="EMBL/GenBank/DDBJ databases">
        <title>Genomic Encyclopedia of Type Strains, Phase IV (KMG-IV): sequencing the most valuable type-strain genomes for metagenomic binning, comparative biology and taxonomic classification.</title>
        <authorList>
            <person name="Goeker M."/>
        </authorList>
    </citation>
    <scope>NUCLEOTIDE SEQUENCE [LARGE SCALE GENOMIC DNA]</scope>
    <source>
        <strain evidence="2 3">DSM 25059</strain>
    </source>
</reference>
<dbReference type="GO" id="GO:0035438">
    <property type="term" value="F:cyclic-di-GMP binding"/>
    <property type="evidence" value="ECO:0007669"/>
    <property type="project" value="InterPro"/>
</dbReference>
<proteinExistence type="predicted"/>
<dbReference type="EMBL" id="SNWD01000002">
    <property type="protein sequence ID" value="TDN85553.1"/>
    <property type="molecule type" value="Genomic_DNA"/>
</dbReference>
<accession>A0A4R6FUR5</accession>
<gene>
    <name evidence="2" type="ORF">EV664_102260</name>
</gene>
<keyword evidence="3" id="KW-1185">Reference proteome</keyword>
<evidence type="ECO:0000313" key="3">
    <source>
        <dbReference type="Proteomes" id="UP000295493"/>
    </source>
</evidence>
<protein>
    <submittedName>
        <fullName evidence="2">PilZ domain-containing protein</fullName>
    </submittedName>
</protein>
<evidence type="ECO:0000313" key="2">
    <source>
        <dbReference type="EMBL" id="TDN85553.1"/>
    </source>
</evidence>
<dbReference type="RefSeq" id="WP_162848769.1">
    <property type="nucleotide sequence ID" value="NZ_BMLU01000002.1"/>
</dbReference>